<dbReference type="SUPFAM" id="SSF51735">
    <property type="entry name" value="NAD(P)-binding Rossmann-fold domains"/>
    <property type="match status" value="1"/>
</dbReference>
<dbReference type="InterPro" id="IPR036291">
    <property type="entry name" value="NAD(P)-bd_dom_sf"/>
</dbReference>
<evidence type="ECO:0000256" key="1">
    <source>
        <dbReference type="ARBA" id="ARBA00010928"/>
    </source>
</evidence>
<evidence type="ECO:0000259" key="4">
    <source>
        <dbReference type="Pfam" id="PF22725"/>
    </source>
</evidence>
<evidence type="ECO:0000313" key="6">
    <source>
        <dbReference type="Proteomes" id="UP000051783"/>
    </source>
</evidence>
<organism evidence="5 6">
    <name type="scientific">Lactiplantibacillus xiangfangensis</name>
    <dbReference type="NCBI Taxonomy" id="942150"/>
    <lineage>
        <taxon>Bacteria</taxon>
        <taxon>Bacillati</taxon>
        <taxon>Bacillota</taxon>
        <taxon>Bacilli</taxon>
        <taxon>Lactobacillales</taxon>
        <taxon>Lactobacillaceae</taxon>
        <taxon>Lactiplantibacillus</taxon>
    </lineage>
</organism>
<dbReference type="InterPro" id="IPR055170">
    <property type="entry name" value="GFO_IDH_MocA-like_dom"/>
</dbReference>
<evidence type="ECO:0008006" key="7">
    <source>
        <dbReference type="Google" id="ProtNLM"/>
    </source>
</evidence>
<proteinExistence type="inferred from homology"/>
<evidence type="ECO:0000256" key="2">
    <source>
        <dbReference type="ARBA" id="ARBA00023002"/>
    </source>
</evidence>
<dbReference type="GO" id="GO:0016491">
    <property type="term" value="F:oxidoreductase activity"/>
    <property type="evidence" value="ECO:0007669"/>
    <property type="project" value="UniProtKB-KW"/>
</dbReference>
<dbReference type="Gene3D" id="3.40.50.720">
    <property type="entry name" value="NAD(P)-binding Rossmann-like Domain"/>
    <property type="match status" value="1"/>
</dbReference>
<sequence>MTKNLVLIGYGGMGKRHLERLQNVSEINVRGIYDWDAEKTKSAQSAGYRTYTDYPEVLNDQAVDIVLIATPNDAHKQLAIDAMNAGKHVICEKPVTLSTSDFQDILDVATETKRCFMVDQNRRWDENYQMIKKLYDEHTLGQVYDIENRVQGSRGVPDDWRRTVEHGGGMIYDWCVHLLDRILMLKKNNRLVSVYADLSGALGHEVDDGFRIILRFDDHMRALLEVGTTNFIKLPEWYMSGSTGTAIIKDFDLHGEYVTLEGKLAQDAVPVEAGAGFTKTMAPRTDNSIKHHQLPQVETDVCDFYRNFVAWIDGKEEPLVKNSEVMWTLQVIQKIFESGRQNKVVFF</sequence>
<dbReference type="SUPFAM" id="SSF55347">
    <property type="entry name" value="Glyceraldehyde-3-phosphate dehydrogenase-like, C-terminal domain"/>
    <property type="match status" value="1"/>
</dbReference>
<dbReference type="AlphaFoldDB" id="A0A0R2MJE1"/>
<dbReference type="PANTHER" id="PTHR43708">
    <property type="entry name" value="CONSERVED EXPRESSED OXIDOREDUCTASE (EUROFUNG)"/>
    <property type="match status" value="1"/>
</dbReference>
<comment type="caution">
    <text evidence="5">The sequence shown here is derived from an EMBL/GenBank/DDBJ whole genome shotgun (WGS) entry which is preliminary data.</text>
</comment>
<protein>
    <recommendedName>
        <fullName evidence="7">Oxidoreductase</fullName>
    </recommendedName>
</protein>
<evidence type="ECO:0000313" key="5">
    <source>
        <dbReference type="EMBL" id="KRO11571.1"/>
    </source>
</evidence>
<dbReference type="PANTHER" id="PTHR43708:SF5">
    <property type="entry name" value="CONSERVED EXPRESSED OXIDOREDUCTASE (EUROFUNG)-RELATED"/>
    <property type="match status" value="1"/>
</dbReference>
<dbReference type="InterPro" id="IPR000683">
    <property type="entry name" value="Gfo/Idh/MocA-like_OxRdtase_N"/>
</dbReference>
<keyword evidence="6" id="KW-1185">Reference proteome</keyword>
<dbReference type="RefSeq" id="WP_057706120.1">
    <property type="nucleotide sequence ID" value="NZ_JQCL01000055.1"/>
</dbReference>
<feature type="domain" description="GFO/IDH/MocA-like oxidoreductase" evidence="4">
    <location>
        <begin position="128"/>
        <end position="246"/>
    </location>
</feature>
<reference evidence="5 6" key="1">
    <citation type="journal article" date="2015" name="Genome Announc.">
        <title>Expanding the biotechnology potential of lactobacilli through comparative genomics of 213 strains and associated genera.</title>
        <authorList>
            <person name="Sun Z."/>
            <person name="Harris H.M."/>
            <person name="McCann A."/>
            <person name="Guo C."/>
            <person name="Argimon S."/>
            <person name="Zhang W."/>
            <person name="Yang X."/>
            <person name="Jeffery I.B."/>
            <person name="Cooney J.C."/>
            <person name="Kagawa T.F."/>
            <person name="Liu W."/>
            <person name="Song Y."/>
            <person name="Salvetti E."/>
            <person name="Wrobel A."/>
            <person name="Rasinkangas P."/>
            <person name="Parkhill J."/>
            <person name="Rea M.C."/>
            <person name="O'Sullivan O."/>
            <person name="Ritari J."/>
            <person name="Douillard F.P."/>
            <person name="Paul Ross R."/>
            <person name="Yang R."/>
            <person name="Briner A.E."/>
            <person name="Felis G.E."/>
            <person name="de Vos W.M."/>
            <person name="Barrangou R."/>
            <person name="Klaenhammer T.R."/>
            <person name="Caufield P.W."/>
            <person name="Cui Y."/>
            <person name="Zhang H."/>
            <person name="O'Toole P.W."/>
        </authorList>
    </citation>
    <scope>NUCLEOTIDE SEQUENCE [LARGE SCALE GENOMIC DNA]</scope>
    <source>
        <strain evidence="5 6">LMG 26013</strain>
    </source>
</reference>
<feature type="domain" description="Gfo/Idh/MocA-like oxidoreductase N-terminal" evidence="3">
    <location>
        <begin position="4"/>
        <end position="119"/>
    </location>
</feature>
<dbReference type="EMBL" id="JQCL01000055">
    <property type="protein sequence ID" value="KRO11571.1"/>
    <property type="molecule type" value="Genomic_DNA"/>
</dbReference>
<dbReference type="Pfam" id="PF01408">
    <property type="entry name" value="GFO_IDH_MocA"/>
    <property type="match status" value="1"/>
</dbReference>
<dbReference type="OrthoDB" id="9815825at2"/>
<dbReference type="InterPro" id="IPR051317">
    <property type="entry name" value="Gfo/Idh/MocA_oxidoreduct"/>
</dbReference>
<dbReference type="Proteomes" id="UP000051783">
    <property type="component" value="Unassembled WGS sequence"/>
</dbReference>
<dbReference type="Gene3D" id="3.30.360.10">
    <property type="entry name" value="Dihydrodipicolinate Reductase, domain 2"/>
    <property type="match status" value="1"/>
</dbReference>
<dbReference type="PATRIC" id="fig|942150.3.peg.2507"/>
<dbReference type="Pfam" id="PF22725">
    <property type="entry name" value="GFO_IDH_MocA_C3"/>
    <property type="match status" value="1"/>
</dbReference>
<dbReference type="GO" id="GO:0000166">
    <property type="term" value="F:nucleotide binding"/>
    <property type="evidence" value="ECO:0007669"/>
    <property type="project" value="InterPro"/>
</dbReference>
<name>A0A0R2MJE1_9LACO</name>
<dbReference type="STRING" id="942150.IV64_GL002400"/>
<keyword evidence="2" id="KW-0560">Oxidoreductase</keyword>
<gene>
    <name evidence="5" type="ORF">IV64_GL002400</name>
</gene>
<evidence type="ECO:0000259" key="3">
    <source>
        <dbReference type="Pfam" id="PF01408"/>
    </source>
</evidence>
<comment type="similarity">
    <text evidence="1">Belongs to the Gfo/Idh/MocA family.</text>
</comment>
<accession>A0A0R2MJE1</accession>